<accession>A0ABQ0SZ83</accession>
<gene>
    <name evidence="1" type="ORF">BAG01nite_49150</name>
</gene>
<name>A0ABQ0SZ83_9BACL</name>
<proteinExistence type="predicted"/>
<keyword evidence="2" id="KW-1185">Reference proteome</keyword>
<reference evidence="1 2" key="1">
    <citation type="submission" date="2019-06" db="EMBL/GenBank/DDBJ databases">
        <title>Whole genome shotgun sequence of Brevibacillus agri NBRC 15538.</title>
        <authorList>
            <person name="Hosoyama A."/>
            <person name="Uohara A."/>
            <person name="Ohji S."/>
            <person name="Ichikawa N."/>
        </authorList>
    </citation>
    <scope>NUCLEOTIDE SEQUENCE [LARGE SCALE GENOMIC DNA]</scope>
    <source>
        <strain evidence="1 2">NBRC 15538</strain>
    </source>
</reference>
<dbReference type="EMBL" id="BJOD01000121">
    <property type="protein sequence ID" value="GED28813.1"/>
    <property type="molecule type" value="Genomic_DNA"/>
</dbReference>
<sequence length="59" mass="6709">MPIKIADHMENSRYGLEQVCSPYIPIENNARGEAFESQHSFVASIDNTRKPGIPYDRSQ</sequence>
<organism evidence="1 2">
    <name type="scientific">Brevibacillus agri</name>
    <dbReference type="NCBI Taxonomy" id="51101"/>
    <lineage>
        <taxon>Bacteria</taxon>
        <taxon>Bacillati</taxon>
        <taxon>Bacillota</taxon>
        <taxon>Bacilli</taxon>
        <taxon>Bacillales</taxon>
        <taxon>Paenibacillaceae</taxon>
        <taxon>Brevibacillus</taxon>
    </lineage>
</organism>
<comment type="caution">
    <text evidence="1">The sequence shown here is derived from an EMBL/GenBank/DDBJ whole genome shotgun (WGS) entry which is preliminary data.</text>
</comment>
<dbReference type="Proteomes" id="UP000317180">
    <property type="component" value="Unassembled WGS sequence"/>
</dbReference>
<protein>
    <submittedName>
        <fullName evidence="1">Uncharacterized protein</fullName>
    </submittedName>
</protein>
<evidence type="ECO:0000313" key="1">
    <source>
        <dbReference type="EMBL" id="GED28813.1"/>
    </source>
</evidence>
<evidence type="ECO:0000313" key="2">
    <source>
        <dbReference type="Proteomes" id="UP000317180"/>
    </source>
</evidence>